<evidence type="ECO:0000259" key="12">
    <source>
        <dbReference type="PROSITE" id="PS50089"/>
    </source>
</evidence>
<dbReference type="GO" id="GO:0061630">
    <property type="term" value="F:ubiquitin protein ligase activity"/>
    <property type="evidence" value="ECO:0007669"/>
    <property type="project" value="UniProtKB-UniRule"/>
</dbReference>
<keyword evidence="11" id="KW-0963">Cytoplasm</keyword>
<dbReference type="InterPro" id="IPR037197">
    <property type="entry name" value="WWE_dom_sf"/>
</dbReference>
<evidence type="ECO:0000256" key="4">
    <source>
        <dbReference type="ARBA" id="ARBA00022679"/>
    </source>
</evidence>
<keyword evidence="7 10" id="KW-0863">Zinc-finger</keyword>
<evidence type="ECO:0000313" key="14">
    <source>
        <dbReference type="Ensembl" id="ENSEBUP00000014787.1"/>
    </source>
</evidence>
<evidence type="ECO:0000313" key="15">
    <source>
        <dbReference type="Proteomes" id="UP000694388"/>
    </source>
</evidence>
<dbReference type="Gene3D" id="3.30.40.10">
    <property type="entry name" value="Zinc/RING finger domain, C3HC4 (zinc finger)"/>
    <property type="match status" value="1"/>
</dbReference>
<dbReference type="Pfam" id="PF00097">
    <property type="entry name" value="zf-C3HC4"/>
    <property type="match status" value="1"/>
</dbReference>
<keyword evidence="9" id="KW-0914">Notch signaling pathway</keyword>
<dbReference type="FunFam" id="3.30.40.10:FF:000097">
    <property type="entry name" value="E3 ubiquitin-protein ligase DTX4"/>
    <property type="match status" value="1"/>
</dbReference>
<feature type="domain" description="WWE" evidence="13">
    <location>
        <begin position="117"/>
        <end position="204"/>
    </location>
</feature>
<dbReference type="PANTHER" id="PTHR12622">
    <property type="entry name" value="DELTEX-RELATED"/>
    <property type="match status" value="1"/>
</dbReference>
<dbReference type="AlphaFoldDB" id="A0A8C4QFQ5"/>
<evidence type="ECO:0000256" key="9">
    <source>
        <dbReference type="ARBA" id="ARBA00022976"/>
    </source>
</evidence>
<dbReference type="InterPro" id="IPR039398">
    <property type="entry name" value="Deltex_fam"/>
</dbReference>
<dbReference type="Gene3D" id="3.30.720.50">
    <property type="match status" value="2"/>
</dbReference>
<dbReference type="GeneTree" id="ENSGT00940000160943"/>
<dbReference type="Ensembl" id="ENSEBUT00000015363.1">
    <property type="protein sequence ID" value="ENSEBUP00000014787.1"/>
    <property type="gene ID" value="ENSEBUG00000009318.1"/>
</dbReference>
<name>A0A8C4QFQ5_EPTBU</name>
<dbReference type="InterPro" id="IPR013083">
    <property type="entry name" value="Znf_RING/FYVE/PHD"/>
</dbReference>
<dbReference type="InterPro" id="IPR039396">
    <property type="entry name" value="Deltex_C"/>
</dbReference>
<dbReference type="SUPFAM" id="SSF117839">
    <property type="entry name" value="WWE domain"/>
    <property type="match status" value="2"/>
</dbReference>
<feature type="domain" description="RING-type" evidence="12">
    <location>
        <begin position="478"/>
        <end position="539"/>
    </location>
</feature>
<dbReference type="PROSITE" id="PS50089">
    <property type="entry name" value="ZF_RING_2"/>
    <property type="match status" value="1"/>
</dbReference>
<keyword evidence="8 11" id="KW-0862">Zinc</keyword>
<dbReference type="InterPro" id="IPR001841">
    <property type="entry name" value="Znf_RING"/>
</dbReference>
<dbReference type="InterPro" id="IPR018123">
    <property type="entry name" value="WWE-dom_subgr"/>
</dbReference>
<dbReference type="CDD" id="cd09633">
    <property type="entry name" value="Deltex_C"/>
    <property type="match status" value="1"/>
</dbReference>
<dbReference type="PROSITE" id="PS50918">
    <property type="entry name" value="WWE"/>
    <property type="match status" value="2"/>
</dbReference>
<evidence type="ECO:0000256" key="8">
    <source>
        <dbReference type="ARBA" id="ARBA00022833"/>
    </source>
</evidence>
<evidence type="ECO:0000256" key="2">
    <source>
        <dbReference type="ARBA" id="ARBA00004906"/>
    </source>
</evidence>
<dbReference type="SMART" id="SM00184">
    <property type="entry name" value="RING"/>
    <property type="match status" value="1"/>
</dbReference>
<keyword evidence="4 11" id="KW-0808">Transferase</keyword>
<protein>
    <recommendedName>
        <fullName evidence="11">E3 ubiquitin-protein ligase</fullName>
        <ecNumber evidence="11">2.3.2.27</ecNumber>
    </recommendedName>
</protein>
<dbReference type="GO" id="GO:0007219">
    <property type="term" value="P:Notch signaling pathway"/>
    <property type="evidence" value="ECO:0007669"/>
    <property type="project" value="UniProtKB-KW"/>
</dbReference>
<dbReference type="Pfam" id="PF18102">
    <property type="entry name" value="DTC"/>
    <property type="match status" value="1"/>
</dbReference>
<comment type="subcellular location">
    <subcellularLocation>
        <location evidence="11">Cytoplasm</location>
    </subcellularLocation>
</comment>
<feature type="domain" description="WWE" evidence="13">
    <location>
        <begin position="21"/>
        <end position="116"/>
    </location>
</feature>
<dbReference type="InterPro" id="IPR018957">
    <property type="entry name" value="Znf_C3HC4_RING-type"/>
</dbReference>
<evidence type="ECO:0000256" key="3">
    <source>
        <dbReference type="ARBA" id="ARBA00009413"/>
    </source>
</evidence>
<dbReference type="FunFam" id="3.30.390.130:FF:000001">
    <property type="entry name" value="Probable E3 ubiquitin-protein ligase DTX3"/>
    <property type="match status" value="1"/>
</dbReference>
<reference evidence="14" key="2">
    <citation type="submission" date="2025-09" db="UniProtKB">
        <authorList>
            <consortium name="Ensembl"/>
        </authorList>
    </citation>
    <scope>IDENTIFICATION</scope>
</reference>
<comment type="pathway">
    <text evidence="2 11">Protein modification; protein ubiquitination.</text>
</comment>
<dbReference type="GO" id="GO:0008270">
    <property type="term" value="F:zinc ion binding"/>
    <property type="evidence" value="ECO:0007669"/>
    <property type="project" value="UniProtKB-KW"/>
</dbReference>
<organism evidence="14 15">
    <name type="scientific">Eptatretus burgeri</name>
    <name type="common">Inshore hagfish</name>
    <dbReference type="NCBI Taxonomy" id="7764"/>
    <lineage>
        <taxon>Eukaryota</taxon>
        <taxon>Metazoa</taxon>
        <taxon>Chordata</taxon>
        <taxon>Craniata</taxon>
        <taxon>Vertebrata</taxon>
        <taxon>Cyclostomata</taxon>
        <taxon>Myxini</taxon>
        <taxon>Myxiniformes</taxon>
        <taxon>Myxinidae</taxon>
        <taxon>Eptatretinae</taxon>
        <taxon>Eptatretus</taxon>
    </lineage>
</organism>
<dbReference type="GO" id="GO:0016567">
    <property type="term" value="P:protein ubiquitination"/>
    <property type="evidence" value="ECO:0007669"/>
    <property type="project" value="UniProtKB-UniRule"/>
</dbReference>
<comment type="similarity">
    <text evidence="3 11">Belongs to the Deltex family.</text>
</comment>
<dbReference type="Pfam" id="PF02825">
    <property type="entry name" value="WWE"/>
    <property type="match status" value="2"/>
</dbReference>
<keyword evidence="15" id="KW-1185">Reference proteome</keyword>
<evidence type="ECO:0000256" key="11">
    <source>
        <dbReference type="RuleBase" id="RU367105"/>
    </source>
</evidence>
<dbReference type="GO" id="GO:0005737">
    <property type="term" value="C:cytoplasm"/>
    <property type="evidence" value="ECO:0007669"/>
    <property type="project" value="UniProtKB-SubCell"/>
</dbReference>
<sequence length="687" mass="72719">MAAEVAVPGGPQPAKDAVPAGYSLHGAAPAWRVAVWEWLDGGGGSSPAWRPYGSAVCHRVEAALRAYVCGPGLGGSSGNAAVMLGQTEAQLAPYVLDLRAMQQFRQDTGTMRPVRRSLFEPASAPGRGVVWEWEAPGGRWTPYPAEVTVAVQNAYEKQHPWLDLAPLGLPVVLDFTAMCQVERVPRGATSAAGGGMGRRSRLRRRLDAPYPLLVVGGGPGGAPALLPPHQIPKSQSWPVGGSASTGPSASCPCSQCRPPLRSATTVLPTTLSRPAPSCATVTLQAAPPSSPPVGCADIVQRRRETFSSPNSKTQVRAAVPSVPRPRSQPVLHGVLGAGSSNVLGAANCVPPSISAPNNLNRPAGKPHRPALGFAGTIRPPGVPALPVKNLGGSGPVNPALAGMTGILLAAAALPVFLTRAPRPVLHPPAVGKADLRPVLGVPGSCRKLKKKHTKRGRSAEEVVKKFLQKLKNPPDEDCTICMERLTISSGYEVACRPSNVRPEAVGRLGRCGHSFHLLCMLAMYSNGNKDGSLQCPTCKTIYGQKTGSQPPGKMEFHVIPYSLPGHPEQKTIRIIYDIPPGIQGTEHQNPAKKFTARGFPRHCYLPDNEKGRLALRLLIIAWERRLIFTVGTSSTTGEIDTVVWNEIHHKTEFGSNVTGHGYPDPNYLDNVLAELAAQGVQEPGVAE</sequence>
<dbReference type="OMA" id="YGSAVCH"/>
<evidence type="ECO:0000256" key="6">
    <source>
        <dbReference type="ARBA" id="ARBA00022737"/>
    </source>
</evidence>
<dbReference type="SMART" id="SM00678">
    <property type="entry name" value="WWE"/>
    <property type="match status" value="2"/>
</dbReference>
<evidence type="ECO:0000256" key="5">
    <source>
        <dbReference type="ARBA" id="ARBA00022723"/>
    </source>
</evidence>
<dbReference type="Gene3D" id="3.30.390.130">
    <property type="match status" value="1"/>
</dbReference>
<evidence type="ECO:0000259" key="13">
    <source>
        <dbReference type="PROSITE" id="PS50918"/>
    </source>
</evidence>
<evidence type="ECO:0000256" key="7">
    <source>
        <dbReference type="ARBA" id="ARBA00022771"/>
    </source>
</evidence>
<reference evidence="14" key="1">
    <citation type="submission" date="2025-08" db="UniProtKB">
        <authorList>
            <consortium name="Ensembl"/>
        </authorList>
    </citation>
    <scope>IDENTIFICATION</scope>
</reference>
<evidence type="ECO:0000256" key="10">
    <source>
        <dbReference type="PROSITE-ProRule" id="PRU00175"/>
    </source>
</evidence>
<keyword evidence="5 11" id="KW-0479">Metal-binding</keyword>
<dbReference type="UniPathway" id="UPA00143"/>
<dbReference type="SUPFAM" id="SSF57850">
    <property type="entry name" value="RING/U-box"/>
    <property type="match status" value="1"/>
</dbReference>
<proteinExistence type="inferred from homology"/>
<keyword evidence="6" id="KW-0677">Repeat</keyword>
<dbReference type="EC" id="2.3.2.27" evidence="11"/>
<evidence type="ECO:0000256" key="1">
    <source>
        <dbReference type="ARBA" id="ARBA00000900"/>
    </source>
</evidence>
<comment type="catalytic activity">
    <reaction evidence="1 11">
        <text>S-ubiquitinyl-[E2 ubiquitin-conjugating enzyme]-L-cysteine + [acceptor protein]-L-lysine = [E2 ubiquitin-conjugating enzyme]-L-cysteine + N(6)-ubiquitinyl-[acceptor protein]-L-lysine.</text>
        <dbReference type="EC" id="2.3.2.27"/>
    </reaction>
</comment>
<dbReference type="Proteomes" id="UP000694388">
    <property type="component" value="Unplaced"/>
</dbReference>
<accession>A0A8C4QFQ5</accession>
<dbReference type="InterPro" id="IPR004170">
    <property type="entry name" value="WWE_dom"/>
</dbReference>
<dbReference type="InterPro" id="IPR039399">
    <property type="entry name" value="Deltex_C_sf"/>
</dbReference>